<dbReference type="GO" id="GO:0032259">
    <property type="term" value="P:methylation"/>
    <property type="evidence" value="ECO:0007669"/>
    <property type="project" value="UniProtKB-KW"/>
</dbReference>
<evidence type="ECO:0000256" key="5">
    <source>
        <dbReference type="ARBA" id="ARBA00022939"/>
    </source>
</evidence>
<dbReference type="EMBL" id="ML996571">
    <property type="protein sequence ID" value="KAF2758429.1"/>
    <property type="molecule type" value="Genomic_DNA"/>
</dbReference>
<evidence type="ECO:0000256" key="6">
    <source>
        <dbReference type="ARBA" id="ARBA00023453"/>
    </source>
</evidence>
<dbReference type="PANTHER" id="PTHR43836">
    <property type="entry name" value="CATECHOL O-METHYLTRANSFERASE 1-RELATED"/>
    <property type="match status" value="1"/>
</dbReference>
<dbReference type="PROSITE" id="PS51682">
    <property type="entry name" value="SAM_OMT_I"/>
    <property type="match status" value="1"/>
</dbReference>
<dbReference type="Pfam" id="PF01596">
    <property type="entry name" value="Methyltransf_3"/>
    <property type="match status" value="1"/>
</dbReference>
<protein>
    <recommendedName>
        <fullName evidence="1">catechol O-methyltransferase</fullName>
        <ecNumber evidence="1">2.1.1.6</ecNumber>
    </recommendedName>
</protein>
<evidence type="ECO:0000256" key="1">
    <source>
        <dbReference type="ARBA" id="ARBA00012880"/>
    </source>
</evidence>
<proteinExistence type="inferred from homology"/>
<evidence type="ECO:0000256" key="4">
    <source>
        <dbReference type="ARBA" id="ARBA00022691"/>
    </source>
</evidence>
<keyword evidence="4" id="KW-0949">S-adenosyl-L-methionine</keyword>
<sequence length="250" mass="27502">MSLNLAPEIIAKYPSIGKAKFIDGKYVESNDGREEALLAYLESRAQTEPLQNNPALILQAMDDFAASSEFLINIGSDKTRVLDNILAQHKPKILIEAGGYVAYSAIFFADRIRTYHGAKAHVWSLEYEPKFAVIMEKIIEMAGLSAYVTVVVGSADESMRKLKKSGEIGSVDLLFLDHVEGLYEQDFKVAVDELGLLESGGMVLADNVLVPGAPEYVKFVRARKDLRSEGVPALIVPGDIPDEIELTFIH</sequence>
<dbReference type="GO" id="GO:0006584">
    <property type="term" value="P:catecholamine metabolic process"/>
    <property type="evidence" value="ECO:0007669"/>
    <property type="project" value="UniProtKB-KW"/>
</dbReference>
<dbReference type="AlphaFoldDB" id="A0A6A6W893"/>
<evidence type="ECO:0000256" key="3">
    <source>
        <dbReference type="ARBA" id="ARBA00022679"/>
    </source>
</evidence>
<accession>A0A6A6W893</accession>
<dbReference type="RefSeq" id="XP_033600880.1">
    <property type="nucleotide sequence ID" value="XM_033749408.1"/>
</dbReference>
<dbReference type="SUPFAM" id="SSF53335">
    <property type="entry name" value="S-adenosyl-L-methionine-dependent methyltransferases"/>
    <property type="match status" value="1"/>
</dbReference>
<dbReference type="EC" id="2.1.1.6" evidence="1"/>
<evidence type="ECO:0000313" key="8">
    <source>
        <dbReference type="Proteomes" id="UP000799437"/>
    </source>
</evidence>
<dbReference type="PANTHER" id="PTHR43836:SF2">
    <property type="entry name" value="CATECHOL O-METHYLTRANSFERASE 1-RELATED"/>
    <property type="match status" value="1"/>
</dbReference>
<keyword evidence="3" id="KW-0808">Transferase</keyword>
<name>A0A6A6W893_9PEZI</name>
<evidence type="ECO:0000256" key="2">
    <source>
        <dbReference type="ARBA" id="ARBA00022603"/>
    </source>
</evidence>
<comment type="similarity">
    <text evidence="6">Belongs to the class I-like SAM-binding methyltransferase superfamily. Cation-dependent O-methyltransferase family.</text>
</comment>
<dbReference type="OrthoDB" id="186626at2759"/>
<keyword evidence="5" id="KW-0128">Catecholamine metabolism</keyword>
<organism evidence="7 8">
    <name type="scientific">Pseudovirgaria hyperparasitica</name>
    <dbReference type="NCBI Taxonomy" id="470096"/>
    <lineage>
        <taxon>Eukaryota</taxon>
        <taxon>Fungi</taxon>
        <taxon>Dikarya</taxon>
        <taxon>Ascomycota</taxon>
        <taxon>Pezizomycotina</taxon>
        <taxon>Dothideomycetes</taxon>
        <taxon>Dothideomycetes incertae sedis</taxon>
        <taxon>Acrospermales</taxon>
        <taxon>Acrospermaceae</taxon>
        <taxon>Pseudovirgaria</taxon>
    </lineage>
</organism>
<dbReference type="GO" id="GO:0008171">
    <property type="term" value="F:O-methyltransferase activity"/>
    <property type="evidence" value="ECO:0007669"/>
    <property type="project" value="InterPro"/>
</dbReference>
<gene>
    <name evidence="7" type="ORF">EJ05DRAFT_537804</name>
</gene>
<dbReference type="Proteomes" id="UP000799437">
    <property type="component" value="Unassembled WGS sequence"/>
</dbReference>
<dbReference type="Gene3D" id="3.40.50.150">
    <property type="entry name" value="Vaccinia Virus protein VP39"/>
    <property type="match status" value="1"/>
</dbReference>
<keyword evidence="8" id="KW-1185">Reference proteome</keyword>
<keyword evidence="2 7" id="KW-0489">Methyltransferase</keyword>
<evidence type="ECO:0000313" key="7">
    <source>
        <dbReference type="EMBL" id="KAF2758429.1"/>
    </source>
</evidence>
<dbReference type="InterPro" id="IPR029063">
    <property type="entry name" value="SAM-dependent_MTases_sf"/>
</dbReference>
<reference evidence="7" key="1">
    <citation type="journal article" date="2020" name="Stud. Mycol.">
        <title>101 Dothideomycetes genomes: a test case for predicting lifestyles and emergence of pathogens.</title>
        <authorList>
            <person name="Haridas S."/>
            <person name="Albert R."/>
            <person name="Binder M."/>
            <person name="Bloem J."/>
            <person name="Labutti K."/>
            <person name="Salamov A."/>
            <person name="Andreopoulos B."/>
            <person name="Baker S."/>
            <person name="Barry K."/>
            <person name="Bills G."/>
            <person name="Bluhm B."/>
            <person name="Cannon C."/>
            <person name="Castanera R."/>
            <person name="Culley D."/>
            <person name="Daum C."/>
            <person name="Ezra D."/>
            <person name="Gonzalez J."/>
            <person name="Henrissat B."/>
            <person name="Kuo A."/>
            <person name="Liang C."/>
            <person name="Lipzen A."/>
            <person name="Lutzoni F."/>
            <person name="Magnuson J."/>
            <person name="Mondo S."/>
            <person name="Nolan M."/>
            <person name="Ohm R."/>
            <person name="Pangilinan J."/>
            <person name="Park H.-J."/>
            <person name="Ramirez L."/>
            <person name="Alfaro M."/>
            <person name="Sun H."/>
            <person name="Tritt A."/>
            <person name="Yoshinaga Y."/>
            <person name="Zwiers L.-H."/>
            <person name="Turgeon B."/>
            <person name="Goodwin S."/>
            <person name="Spatafora J."/>
            <person name="Crous P."/>
            <person name="Grigoriev I."/>
        </authorList>
    </citation>
    <scope>NUCLEOTIDE SEQUENCE</scope>
    <source>
        <strain evidence="7">CBS 121739</strain>
    </source>
</reference>
<dbReference type="InterPro" id="IPR002935">
    <property type="entry name" value="SAM_O-MeTrfase"/>
</dbReference>
<dbReference type="GeneID" id="54490462"/>